<organism evidence="1">
    <name type="scientific">Microcystis aeruginosa (strain PCC 7806)</name>
    <dbReference type="NCBI Taxonomy" id="267872"/>
    <lineage>
        <taxon>Bacteria</taxon>
        <taxon>Bacillati</taxon>
        <taxon>Cyanobacteriota</taxon>
        <taxon>Cyanophyceae</taxon>
        <taxon>Oscillatoriophycideae</taxon>
        <taxon>Chroococcales</taxon>
        <taxon>Microcystaceae</taxon>
        <taxon>Microcystis</taxon>
    </lineage>
</organism>
<reference evidence="1" key="1">
    <citation type="submission" date="2007-08" db="EMBL/GenBank/DDBJ databases">
        <authorList>
            <person name="Frangeul L."/>
        </authorList>
    </citation>
    <scope>NUCLEOTIDE SEQUENCE</scope>
    <source>
        <strain evidence="1">PCC 7806</strain>
    </source>
</reference>
<name>A8YNA2_MICA7</name>
<evidence type="ECO:0000313" key="1">
    <source>
        <dbReference type="EMBL" id="CAO88451.1"/>
    </source>
</evidence>
<dbReference type="EMBL" id="AM778958">
    <property type="protein sequence ID" value="CAO88451.1"/>
    <property type="molecule type" value="Genomic_DNA"/>
</dbReference>
<dbReference type="AlphaFoldDB" id="A8YNA2"/>
<gene>
    <name evidence="1" type="ORF">IPF_6104</name>
</gene>
<proteinExistence type="predicted"/>
<accession>A8YNA2</accession>
<protein>
    <submittedName>
        <fullName evidence="1">Uncharacterized protein</fullName>
    </submittedName>
</protein>
<sequence>MLNQGMNANCASYPKVSLGLGFKNPTREDSYLKSATPGFCPQCRGELRSPKRYIIKAQVPKCLPKRQSPNLKGDRYLNGRSLLFT</sequence>